<comment type="caution">
    <text evidence="4">The sequence shown here is derived from an EMBL/GenBank/DDBJ whole genome shotgun (WGS) entry which is preliminary data.</text>
</comment>
<gene>
    <name evidence="4" type="ORF">DL764_005184</name>
</gene>
<evidence type="ECO:0000256" key="1">
    <source>
        <dbReference type="ARBA" id="ARBA00008325"/>
    </source>
</evidence>
<dbReference type="AlphaFoldDB" id="A0A4V1XAN5"/>
<name>A0A4V1XAN5_9PEZI</name>
<dbReference type="InterPro" id="IPR018559">
    <property type="entry name" value="DUF2015"/>
</dbReference>
<sequence>MDYLVYYLTFLVLVLGTALYLTRGRWLHLIPELPFLPDGARDYLYSRLPSSFAGDVEAGLSSANFDLSGNVASGDARAGLDDAAKAEILRIMKKRRLRFDDARRVYMEQRFSANGIAPDGRPRDPKFVSFS</sequence>
<evidence type="ECO:0000313" key="5">
    <source>
        <dbReference type="Proteomes" id="UP000293360"/>
    </source>
</evidence>
<keyword evidence="3" id="KW-0472">Membrane</keyword>
<reference evidence="4 5" key="1">
    <citation type="submission" date="2018-06" db="EMBL/GenBank/DDBJ databases">
        <title>Complete Genomes of Monosporascus.</title>
        <authorList>
            <person name="Robinson A.J."/>
            <person name="Natvig D.O."/>
        </authorList>
    </citation>
    <scope>NUCLEOTIDE SEQUENCE [LARGE SCALE GENOMIC DNA]</scope>
    <source>
        <strain evidence="4 5">CBS 110550</strain>
    </source>
</reference>
<organism evidence="4 5">
    <name type="scientific">Monosporascus ibericus</name>
    <dbReference type="NCBI Taxonomy" id="155417"/>
    <lineage>
        <taxon>Eukaryota</taxon>
        <taxon>Fungi</taxon>
        <taxon>Dikarya</taxon>
        <taxon>Ascomycota</taxon>
        <taxon>Pezizomycotina</taxon>
        <taxon>Sordariomycetes</taxon>
        <taxon>Xylariomycetidae</taxon>
        <taxon>Xylariales</taxon>
        <taxon>Xylariales incertae sedis</taxon>
        <taxon>Monosporascus</taxon>
    </lineage>
</organism>
<comment type="similarity">
    <text evidence="1">Belongs to the UPF0357 family.</text>
</comment>
<keyword evidence="2" id="KW-0732">Signal</keyword>
<evidence type="ECO:0000313" key="4">
    <source>
        <dbReference type="EMBL" id="RYP03369.1"/>
    </source>
</evidence>
<keyword evidence="5" id="KW-1185">Reference proteome</keyword>
<dbReference type="EMBL" id="QJNU01000263">
    <property type="protein sequence ID" value="RYP03369.1"/>
    <property type="molecule type" value="Genomic_DNA"/>
</dbReference>
<keyword evidence="3" id="KW-1133">Transmembrane helix</keyword>
<dbReference type="OrthoDB" id="447314at2759"/>
<dbReference type="PANTHER" id="PTHR28023:SF1">
    <property type="entry name" value="UPF0357 PROTEIN YCL012C"/>
    <property type="match status" value="1"/>
</dbReference>
<dbReference type="PANTHER" id="PTHR28023">
    <property type="entry name" value="UPF0357 PROTEIN YCL012C"/>
    <property type="match status" value="1"/>
</dbReference>
<accession>A0A4V1XAN5</accession>
<dbReference type="Pfam" id="PF09435">
    <property type="entry name" value="DUF2015"/>
    <property type="match status" value="1"/>
</dbReference>
<evidence type="ECO:0000256" key="3">
    <source>
        <dbReference type="SAM" id="Phobius"/>
    </source>
</evidence>
<keyword evidence="3" id="KW-0812">Transmembrane</keyword>
<dbReference type="Proteomes" id="UP000293360">
    <property type="component" value="Unassembled WGS sequence"/>
</dbReference>
<protein>
    <submittedName>
        <fullName evidence="4">Uncharacterized protein</fullName>
    </submittedName>
</protein>
<proteinExistence type="inferred from homology"/>
<feature type="transmembrane region" description="Helical" evidence="3">
    <location>
        <begin position="6"/>
        <end position="22"/>
    </location>
</feature>
<evidence type="ECO:0000256" key="2">
    <source>
        <dbReference type="ARBA" id="ARBA00022729"/>
    </source>
</evidence>